<evidence type="ECO:0000313" key="1">
    <source>
        <dbReference type="EMBL" id="CAL1533139.1"/>
    </source>
</evidence>
<feature type="non-terminal residue" evidence="1">
    <location>
        <position position="177"/>
    </location>
</feature>
<sequence>MFIFCQAYGKVSMFDKTEVMFGDSVTITCDASRADKPLPAYVKRIRSLYMAIHLQGREKKEKFSFAVFDYGWRGVPFINRVPGVSWKIEMTGDLNNRSADPSRNRDTMRIVIRADKVTCVENTLFTCTIIHLGGEGWARVSEALRVYKQGEKEAKLAQLTLDPKRGDEQYISYNSKG</sequence>
<dbReference type="AlphaFoldDB" id="A0AAV2HH39"/>
<reference evidence="1 2" key="1">
    <citation type="submission" date="2024-04" db="EMBL/GenBank/DDBJ databases">
        <authorList>
            <consortium name="Genoscope - CEA"/>
            <person name="William W."/>
        </authorList>
    </citation>
    <scope>NUCLEOTIDE SEQUENCE [LARGE SCALE GENOMIC DNA]</scope>
</reference>
<evidence type="ECO:0000313" key="2">
    <source>
        <dbReference type="Proteomes" id="UP001497497"/>
    </source>
</evidence>
<name>A0AAV2HH39_LYMST</name>
<dbReference type="Proteomes" id="UP001497497">
    <property type="component" value="Unassembled WGS sequence"/>
</dbReference>
<gene>
    <name evidence="1" type="ORF">GSLYS_00007157001</name>
</gene>
<evidence type="ECO:0008006" key="3">
    <source>
        <dbReference type="Google" id="ProtNLM"/>
    </source>
</evidence>
<dbReference type="EMBL" id="CAXITT010000135">
    <property type="protein sequence ID" value="CAL1533139.1"/>
    <property type="molecule type" value="Genomic_DNA"/>
</dbReference>
<organism evidence="1 2">
    <name type="scientific">Lymnaea stagnalis</name>
    <name type="common">Great pond snail</name>
    <name type="synonym">Helix stagnalis</name>
    <dbReference type="NCBI Taxonomy" id="6523"/>
    <lineage>
        <taxon>Eukaryota</taxon>
        <taxon>Metazoa</taxon>
        <taxon>Spiralia</taxon>
        <taxon>Lophotrochozoa</taxon>
        <taxon>Mollusca</taxon>
        <taxon>Gastropoda</taxon>
        <taxon>Heterobranchia</taxon>
        <taxon>Euthyneura</taxon>
        <taxon>Panpulmonata</taxon>
        <taxon>Hygrophila</taxon>
        <taxon>Lymnaeoidea</taxon>
        <taxon>Lymnaeidae</taxon>
        <taxon>Lymnaea</taxon>
    </lineage>
</organism>
<comment type="caution">
    <text evidence="1">The sequence shown here is derived from an EMBL/GenBank/DDBJ whole genome shotgun (WGS) entry which is preliminary data.</text>
</comment>
<proteinExistence type="predicted"/>
<keyword evidence="2" id="KW-1185">Reference proteome</keyword>
<protein>
    <recommendedName>
        <fullName evidence="3">Immunoglobulin V-set domain-containing protein</fullName>
    </recommendedName>
</protein>
<accession>A0AAV2HH39</accession>